<sequence length="106" mass="12108">MDPNSLRILGLGEVGFESVNGQPYYEILNNWGRFAVMDSIQLRYPSTIFDESITGLTFSPIIEYLVIGLLVHPPETCKHTKVFHHFTLKVQSDCRGHFILPKMIEV</sequence>
<evidence type="ECO:0000313" key="2">
    <source>
        <dbReference type="Proteomes" id="UP000325081"/>
    </source>
</evidence>
<protein>
    <submittedName>
        <fullName evidence="1">Sensory box/GGDEF domain/EAL domain-containing protein</fullName>
    </submittedName>
</protein>
<reference evidence="2" key="1">
    <citation type="journal article" date="2019" name="Curr. Biol.">
        <title>Genome Sequence of Striga asiatica Provides Insight into the Evolution of Plant Parasitism.</title>
        <authorList>
            <person name="Yoshida S."/>
            <person name="Kim S."/>
            <person name="Wafula E.K."/>
            <person name="Tanskanen J."/>
            <person name="Kim Y.M."/>
            <person name="Honaas L."/>
            <person name="Yang Z."/>
            <person name="Spallek T."/>
            <person name="Conn C.E."/>
            <person name="Ichihashi Y."/>
            <person name="Cheong K."/>
            <person name="Cui S."/>
            <person name="Der J.P."/>
            <person name="Gundlach H."/>
            <person name="Jiao Y."/>
            <person name="Hori C."/>
            <person name="Ishida J.K."/>
            <person name="Kasahara H."/>
            <person name="Kiba T."/>
            <person name="Kim M.S."/>
            <person name="Koo N."/>
            <person name="Laohavisit A."/>
            <person name="Lee Y.H."/>
            <person name="Lumba S."/>
            <person name="McCourt P."/>
            <person name="Mortimer J.C."/>
            <person name="Mutuku J.M."/>
            <person name="Nomura T."/>
            <person name="Sasaki-Sekimoto Y."/>
            <person name="Seto Y."/>
            <person name="Wang Y."/>
            <person name="Wakatake T."/>
            <person name="Sakakibara H."/>
            <person name="Demura T."/>
            <person name="Yamaguchi S."/>
            <person name="Yoneyama K."/>
            <person name="Manabe R.I."/>
            <person name="Nelson D.C."/>
            <person name="Schulman A.H."/>
            <person name="Timko M.P."/>
            <person name="dePamphilis C.W."/>
            <person name="Choi D."/>
            <person name="Shirasu K."/>
        </authorList>
    </citation>
    <scope>NUCLEOTIDE SEQUENCE [LARGE SCALE GENOMIC DNA]</scope>
    <source>
        <strain evidence="2">cv. UVA1</strain>
    </source>
</reference>
<dbReference type="EMBL" id="BKCP01005516">
    <property type="protein sequence ID" value="GER38763.1"/>
    <property type="molecule type" value="Genomic_DNA"/>
</dbReference>
<dbReference type="Proteomes" id="UP000325081">
    <property type="component" value="Unassembled WGS sequence"/>
</dbReference>
<dbReference type="AlphaFoldDB" id="A0A5A7Q0V0"/>
<name>A0A5A7Q0V0_STRAF</name>
<keyword evidence="2" id="KW-1185">Reference proteome</keyword>
<comment type="caution">
    <text evidence="1">The sequence shown here is derived from an EMBL/GenBank/DDBJ whole genome shotgun (WGS) entry which is preliminary data.</text>
</comment>
<gene>
    <name evidence="1" type="ORF">STAS_15298</name>
</gene>
<evidence type="ECO:0000313" key="1">
    <source>
        <dbReference type="EMBL" id="GER38763.1"/>
    </source>
</evidence>
<accession>A0A5A7Q0V0</accession>
<proteinExistence type="predicted"/>
<organism evidence="1 2">
    <name type="scientific">Striga asiatica</name>
    <name type="common">Asiatic witchweed</name>
    <name type="synonym">Buchnera asiatica</name>
    <dbReference type="NCBI Taxonomy" id="4170"/>
    <lineage>
        <taxon>Eukaryota</taxon>
        <taxon>Viridiplantae</taxon>
        <taxon>Streptophyta</taxon>
        <taxon>Embryophyta</taxon>
        <taxon>Tracheophyta</taxon>
        <taxon>Spermatophyta</taxon>
        <taxon>Magnoliopsida</taxon>
        <taxon>eudicotyledons</taxon>
        <taxon>Gunneridae</taxon>
        <taxon>Pentapetalae</taxon>
        <taxon>asterids</taxon>
        <taxon>lamiids</taxon>
        <taxon>Lamiales</taxon>
        <taxon>Orobanchaceae</taxon>
        <taxon>Buchnereae</taxon>
        <taxon>Striga</taxon>
    </lineage>
</organism>